<dbReference type="PANTHER" id="PTHR43441:SF10">
    <property type="entry name" value="ACETYLTRANSFERASE"/>
    <property type="match status" value="1"/>
</dbReference>
<proteinExistence type="predicted"/>
<reference evidence="3" key="1">
    <citation type="journal article" date="2019" name="Int. J. Syst. Evol. Microbiol.">
        <title>The Global Catalogue of Microorganisms (GCM) 10K type strain sequencing project: providing services to taxonomists for standard genome sequencing and annotation.</title>
        <authorList>
            <consortium name="The Broad Institute Genomics Platform"/>
            <consortium name="The Broad Institute Genome Sequencing Center for Infectious Disease"/>
            <person name="Wu L."/>
            <person name="Ma J."/>
        </authorList>
    </citation>
    <scope>NUCLEOTIDE SEQUENCE [LARGE SCALE GENOMIC DNA]</scope>
    <source>
        <strain evidence="3">CCUG 55585</strain>
    </source>
</reference>
<sequence length="189" mass="20053">MSTDAPSRLHLRALGAEDADALHSAVRASLQTLSRWLPWATEAYDLATARAWIAHCARMREADEEHHFGVFDDASGALLGGIGLNHRIPAYRSAHMGYWIADAARGRGVAVAAARQAARFGFDVLGLQRIAILVQPDNGASLRVAIKLGAVCEGISRDAIVFQDAACDAVVFSLLPRDLAPSPADAGGD</sequence>
<dbReference type="PROSITE" id="PS51186">
    <property type="entry name" value="GNAT"/>
    <property type="match status" value="1"/>
</dbReference>
<keyword evidence="2" id="KW-0012">Acyltransferase</keyword>
<evidence type="ECO:0000313" key="3">
    <source>
        <dbReference type="Proteomes" id="UP001597110"/>
    </source>
</evidence>
<dbReference type="InterPro" id="IPR051908">
    <property type="entry name" value="Ribosomal_N-acetyltransferase"/>
</dbReference>
<protein>
    <submittedName>
        <fullName evidence="2">GNAT family N-acetyltransferase</fullName>
        <ecNumber evidence="2">2.3.-.-</ecNumber>
    </submittedName>
</protein>
<dbReference type="SUPFAM" id="SSF55729">
    <property type="entry name" value="Acyl-CoA N-acyltransferases (Nat)"/>
    <property type="match status" value="1"/>
</dbReference>
<dbReference type="Pfam" id="PF13302">
    <property type="entry name" value="Acetyltransf_3"/>
    <property type="match status" value="1"/>
</dbReference>
<dbReference type="Gene3D" id="3.40.630.30">
    <property type="match status" value="1"/>
</dbReference>
<feature type="domain" description="N-acetyltransferase" evidence="1">
    <location>
        <begin position="9"/>
        <end position="177"/>
    </location>
</feature>
<comment type="caution">
    <text evidence="2">The sequence shown here is derived from an EMBL/GenBank/DDBJ whole genome shotgun (WGS) entry which is preliminary data.</text>
</comment>
<dbReference type="RefSeq" id="WP_386824899.1">
    <property type="nucleotide sequence ID" value="NZ_JBHTIF010000003.1"/>
</dbReference>
<keyword evidence="3" id="KW-1185">Reference proteome</keyword>
<dbReference type="EMBL" id="JBHTIF010000003">
    <property type="protein sequence ID" value="MFD0726749.1"/>
    <property type="molecule type" value="Genomic_DNA"/>
</dbReference>
<dbReference type="GO" id="GO:0016746">
    <property type="term" value="F:acyltransferase activity"/>
    <property type="evidence" value="ECO:0007669"/>
    <property type="project" value="UniProtKB-KW"/>
</dbReference>
<dbReference type="EC" id="2.3.-.-" evidence="2"/>
<organism evidence="2 3">
    <name type="scientific">Lysobacter brunescens</name>
    <dbReference type="NCBI Taxonomy" id="262323"/>
    <lineage>
        <taxon>Bacteria</taxon>
        <taxon>Pseudomonadati</taxon>
        <taxon>Pseudomonadota</taxon>
        <taxon>Gammaproteobacteria</taxon>
        <taxon>Lysobacterales</taxon>
        <taxon>Lysobacteraceae</taxon>
        <taxon>Lysobacter</taxon>
    </lineage>
</organism>
<dbReference type="InterPro" id="IPR000182">
    <property type="entry name" value="GNAT_dom"/>
</dbReference>
<evidence type="ECO:0000313" key="2">
    <source>
        <dbReference type="EMBL" id="MFD0726749.1"/>
    </source>
</evidence>
<keyword evidence="2" id="KW-0808">Transferase</keyword>
<dbReference type="Proteomes" id="UP001597110">
    <property type="component" value="Unassembled WGS sequence"/>
</dbReference>
<gene>
    <name evidence="2" type="ORF">ACFQ0E_14195</name>
</gene>
<evidence type="ECO:0000259" key="1">
    <source>
        <dbReference type="PROSITE" id="PS51186"/>
    </source>
</evidence>
<dbReference type="PANTHER" id="PTHR43441">
    <property type="entry name" value="RIBOSOMAL-PROTEIN-SERINE ACETYLTRANSFERASE"/>
    <property type="match status" value="1"/>
</dbReference>
<dbReference type="InterPro" id="IPR016181">
    <property type="entry name" value="Acyl_CoA_acyltransferase"/>
</dbReference>
<name>A0ABW2YE60_9GAMM</name>
<accession>A0ABW2YE60</accession>